<comment type="caution">
    <text evidence="13">The sequence shown here is derived from an EMBL/GenBank/DDBJ whole genome shotgun (WGS) entry which is preliminary data.</text>
</comment>
<evidence type="ECO:0000256" key="4">
    <source>
        <dbReference type="ARBA" id="ARBA00022475"/>
    </source>
</evidence>
<feature type="transmembrane region" description="Helical" evidence="12">
    <location>
        <begin position="33"/>
        <end position="54"/>
    </location>
</feature>
<evidence type="ECO:0000256" key="11">
    <source>
        <dbReference type="PIRNR" id="PIRNR016933"/>
    </source>
</evidence>
<sequence length="221" mass="25630">MLTIITTGIAPGIALLSYFYLKDKYETEPIGMILKTFIFGALIVFPVMAIQYAFETEHILQGLLTNSFLLNGLLEEFFKWLIIIYTAYRHTAFNERYDGIIYTVSVSLGFATVENILYLTVYGIHYALFRAILPVSSHALFAVIMGYYIGKAKFSVKKKRYLFIGLLIAALIHGLYDLILHIDKAWLYIIIPFMIYLWWSALRKIKLAHNQHQLWLEQKNI</sequence>
<comment type="subcellular location">
    <subcellularLocation>
        <location evidence="1">Cell membrane</location>
        <topology evidence="1">Multi-pass membrane protein</topology>
    </subcellularLocation>
</comment>
<evidence type="ECO:0000256" key="12">
    <source>
        <dbReference type="SAM" id="Phobius"/>
    </source>
</evidence>
<dbReference type="PIRSF" id="PIRSF016933">
    <property type="entry name" value="PrsW"/>
    <property type="match status" value="1"/>
</dbReference>
<dbReference type="NCBIfam" id="NF033739">
    <property type="entry name" value="intramemb_PrsW"/>
    <property type="match status" value="1"/>
</dbReference>
<feature type="transmembrane region" description="Helical" evidence="12">
    <location>
        <begin position="100"/>
        <end position="121"/>
    </location>
</feature>
<comment type="similarity">
    <text evidence="2 11">Belongs to the protease PrsW family.</text>
</comment>
<keyword evidence="6 12" id="KW-0812">Transmembrane</keyword>
<evidence type="ECO:0000256" key="6">
    <source>
        <dbReference type="ARBA" id="ARBA00022692"/>
    </source>
</evidence>
<evidence type="ECO:0000256" key="10">
    <source>
        <dbReference type="ARBA" id="ARBA00030345"/>
    </source>
</evidence>
<keyword evidence="14" id="KW-1185">Reference proteome</keyword>
<name>A0ABW2PQ65_9BACL</name>
<dbReference type="Pfam" id="PF13367">
    <property type="entry name" value="PrsW-protease"/>
    <property type="match status" value="1"/>
</dbReference>
<feature type="transmembrane region" description="Helical" evidence="12">
    <location>
        <begin position="161"/>
        <end position="179"/>
    </location>
</feature>
<evidence type="ECO:0000256" key="8">
    <source>
        <dbReference type="ARBA" id="ARBA00022989"/>
    </source>
</evidence>
<dbReference type="Proteomes" id="UP001596505">
    <property type="component" value="Unassembled WGS sequence"/>
</dbReference>
<dbReference type="GO" id="GO:0008233">
    <property type="term" value="F:peptidase activity"/>
    <property type="evidence" value="ECO:0007669"/>
    <property type="project" value="UniProtKB-KW"/>
</dbReference>
<feature type="transmembrane region" description="Helical" evidence="12">
    <location>
        <begin position="127"/>
        <end position="149"/>
    </location>
</feature>
<dbReference type="PANTHER" id="PTHR36844:SF1">
    <property type="entry name" value="PROTEASE PRSW"/>
    <property type="match status" value="1"/>
</dbReference>
<evidence type="ECO:0000256" key="1">
    <source>
        <dbReference type="ARBA" id="ARBA00004651"/>
    </source>
</evidence>
<keyword evidence="7 11" id="KW-0378">Hydrolase</keyword>
<proteinExistence type="inferred from homology"/>
<evidence type="ECO:0000256" key="2">
    <source>
        <dbReference type="ARBA" id="ARBA00009165"/>
    </source>
</evidence>
<dbReference type="EMBL" id="JBHTCO010000001">
    <property type="protein sequence ID" value="MFC7391543.1"/>
    <property type="molecule type" value="Genomic_DNA"/>
</dbReference>
<evidence type="ECO:0000256" key="7">
    <source>
        <dbReference type="ARBA" id="ARBA00022801"/>
    </source>
</evidence>
<gene>
    <name evidence="13" type="primary">prsW</name>
    <name evidence="13" type="ORF">ACFQRG_00765</name>
</gene>
<feature type="transmembrane region" description="Helical" evidence="12">
    <location>
        <begin position="185"/>
        <end position="202"/>
    </location>
</feature>
<evidence type="ECO:0000313" key="13">
    <source>
        <dbReference type="EMBL" id="MFC7391543.1"/>
    </source>
</evidence>
<dbReference type="GO" id="GO:0006508">
    <property type="term" value="P:proteolysis"/>
    <property type="evidence" value="ECO:0007669"/>
    <property type="project" value="UniProtKB-KW"/>
</dbReference>
<dbReference type="InterPro" id="IPR023596">
    <property type="entry name" value="Peptidase_PrsW_arch/bac"/>
</dbReference>
<dbReference type="InterPro" id="IPR026898">
    <property type="entry name" value="PrsW"/>
</dbReference>
<feature type="transmembrane region" description="Helical" evidence="12">
    <location>
        <begin position="6"/>
        <end position="21"/>
    </location>
</feature>
<organism evidence="13 14">
    <name type="scientific">Scopulibacillus cellulosilyticus</name>
    <dbReference type="NCBI Taxonomy" id="2665665"/>
    <lineage>
        <taxon>Bacteria</taxon>
        <taxon>Bacillati</taxon>
        <taxon>Bacillota</taxon>
        <taxon>Bacilli</taxon>
        <taxon>Bacillales</taxon>
        <taxon>Sporolactobacillaceae</taxon>
        <taxon>Scopulibacillus</taxon>
    </lineage>
</organism>
<evidence type="ECO:0000256" key="5">
    <source>
        <dbReference type="ARBA" id="ARBA00022670"/>
    </source>
</evidence>
<dbReference type="PANTHER" id="PTHR36844">
    <property type="entry name" value="PROTEASE PRSW"/>
    <property type="match status" value="1"/>
</dbReference>
<reference evidence="14" key="1">
    <citation type="journal article" date="2019" name="Int. J. Syst. Evol. Microbiol.">
        <title>The Global Catalogue of Microorganisms (GCM) 10K type strain sequencing project: providing services to taxonomists for standard genome sequencing and annotation.</title>
        <authorList>
            <consortium name="The Broad Institute Genomics Platform"/>
            <consortium name="The Broad Institute Genome Sequencing Center for Infectious Disease"/>
            <person name="Wu L."/>
            <person name="Ma J."/>
        </authorList>
    </citation>
    <scope>NUCLEOTIDE SEQUENCE [LARGE SCALE GENOMIC DNA]</scope>
    <source>
        <strain evidence="14">CGMCC 1.16305</strain>
    </source>
</reference>
<keyword evidence="5 11" id="KW-0645">Protease</keyword>
<keyword evidence="8 12" id="KW-1133">Transmembrane helix</keyword>
<keyword evidence="4 11" id="KW-1003">Cell membrane</keyword>
<keyword evidence="9 11" id="KW-0472">Membrane</keyword>
<dbReference type="RefSeq" id="WP_380962646.1">
    <property type="nucleotide sequence ID" value="NZ_JBHTCO010000001.1"/>
</dbReference>
<accession>A0ABW2PQ65</accession>
<comment type="function">
    <text evidence="11">Involved in the degradation of specific anti-sigma factors.</text>
</comment>
<evidence type="ECO:0000256" key="9">
    <source>
        <dbReference type="ARBA" id="ARBA00023136"/>
    </source>
</evidence>
<feature type="transmembrane region" description="Helical" evidence="12">
    <location>
        <begin position="66"/>
        <end position="88"/>
    </location>
</feature>
<evidence type="ECO:0000256" key="3">
    <source>
        <dbReference type="ARBA" id="ARBA00018997"/>
    </source>
</evidence>
<protein>
    <recommendedName>
        <fullName evidence="3 11">Protease PrsW</fullName>
        <ecNumber evidence="11">3.4.-.-</ecNumber>
    </recommendedName>
    <alternativeName>
        <fullName evidence="10 11">Protease responsible for activating sigma-W</fullName>
    </alternativeName>
</protein>
<dbReference type="EC" id="3.4.-.-" evidence="11"/>
<evidence type="ECO:0000313" key="14">
    <source>
        <dbReference type="Proteomes" id="UP001596505"/>
    </source>
</evidence>